<feature type="non-terminal residue" evidence="1">
    <location>
        <position position="1"/>
    </location>
</feature>
<dbReference type="Proteomes" id="UP000319468">
    <property type="component" value="Unassembled WGS sequence"/>
</dbReference>
<name>A0A4Y4WWH4_HELPX</name>
<evidence type="ECO:0000313" key="2">
    <source>
        <dbReference type="Proteomes" id="UP000319468"/>
    </source>
</evidence>
<comment type="caution">
    <text evidence="1">The sequence shown here is derived from an EMBL/GenBank/DDBJ whole genome shotgun (WGS) entry which is preliminary data.</text>
</comment>
<protein>
    <submittedName>
        <fullName evidence="1">Sel1 repeat protein HcpA</fullName>
    </submittedName>
</protein>
<proteinExistence type="predicted"/>
<accession>A0A4Y4WWH4</accession>
<evidence type="ECO:0000313" key="1">
    <source>
        <dbReference type="EMBL" id="OOQ31690.1"/>
    </source>
</evidence>
<dbReference type="InterPro" id="IPR011990">
    <property type="entry name" value="TPR-like_helical_dom_sf"/>
</dbReference>
<dbReference type="AlphaFoldDB" id="A0A4Y4WWH4"/>
<sequence length="45" mass="4992">NLGVMQYNAQGTAKDEKQAVENFKKGCKSSVKEACDALKELKIKF</sequence>
<reference evidence="1 2" key="1">
    <citation type="journal article" date="2017" name="Front. Cell. Infect. Microbiol.">
        <title>Whole Genome Sequence and Phylogenetic Analysis Show Helicobacter pylori Strains from Latin America Have Followed a Unique Evolution Pathway.</title>
        <authorList>
            <person name="Munoz-Ramirez Z.Y."/>
            <person name="Mendez-Tenorio A."/>
            <person name="Kato I."/>
            <person name="Bravo M.M."/>
            <person name="Rizzato C."/>
            <person name="Thorell K."/>
            <person name="Torres R.C."/>
            <person name="Aviles-Jimenez F."/>
            <person name="Camorlinga M."/>
            <person name="Canzian F."/>
            <person name="Torres J."/>
        </authorList>
    </citation>
    <scope>NUCLEOTIDE SEQUENCE [LARGE SCALE GENOMIC DNA]</scope>
    <source>
        <strain evidence="1 2">CM22347</strain>
    </source>
</reference>
<dbReference type="EMBL" id="MUPM01000213">
    <property type="protein sequence ID" value="OOQ31690.1"/>
    <property type="molecule type" value="Genomic_DNA"/>
</dbReference>
<organism evidence="1 2">
    <name type="scientific">Helicobacter pylori</name>
    <name type="common">Campylobacter pylori</name>
    <dbReference type="NCBI Taxonomy" id="210"/>
    <lineage>
        <taxon>Bacteria</taxon>
        <taxon>Pseudomonadati</taxon>
        <taxon>Campylobacterota</taxon>
        <taxon>Epsilonproteobacteria</taxon>
        <taxon>Campylobacterales</taxon>
        <taxon>Helicobacteraceae</taxon>
        <taxon>Helicobacter</taxon>
    </lineage>
</organism>
<gene>
    <name evidence="1" type="ORF">B0X69_05495</name>
</gene>
<dbReference type="Gene3D" id="1.25.40.10">
    <property type="entry name" value="Tetratricopeptide repeat domain"/>
    <property type="match status" value="1"/>
</dbReference>